<dbReference type="GO" id="GO:0009982">
    <property type="term" value="F:pseudouridine synthase activity"/>
    <property type="evidence" value="ECO:0007669"/>
    <property type="project" value="InterPro"/>
</dbReference>
<name>A0A813DXK1_POLGL</name>
<dbReference type="CDD" id="cd02869">
    <property type="entry name" value="PseudoU_synth_RluA_like"/>
    <property type="match status" value="1"/>
</dbReference>
<evidence type="ECO:0000313" key="4">
    <source>
        <dbReference type="EMBL" id="CAE8592749.1"/>
    </source>
</evidence>
<evidence type="ECO:0000256" key="1">
    <source>
        <dbReference type="ARBA" id="ARBA00010876"/>
    </source>
</evidence>
<organism evidence="4 6">
    <name type="scientific">Polarella glacialis</name>
    <name type="common">Dinoflagellate</name>
    <dbReference type="NCBI Taxonomy" id="89957"/>
    <lineage>
        <taxon>Eukaryota</taxon>
        <taxon>Sar</taxon>
        <taxon>Alveolata</taxon>
        <taxon>Dinophyceae</taxon>
        <taxon>Suessiales</taxon>
        <taxon>Suessiaceae</taxon>
        <taxon>Polarella</taxon>
    </lineage>
</organism>
<feature type="non-terminal residue" evidence="4">
    <location>
        <position position="298"/>
    </location>
</feature>
<dbReference type="GO" id="GO:0000455">
    <property type="term" value="P:enzyme-directed rRNA pseudouridine synthesis"/>
    <property type="evidence" value="ECO:0007669"/>
    <property type="project" value="TreeGrafter"/>
</dbReference>
<dbReference type="GO" id="GO:0003723">
    <property type="term" value="F:RNA binding"/>
    <property type="evidence" value="ECO:0007669"/>
    <property type="project" value="InterPro"/>
</dbReference>
<evidence type="ECO:0000313" key="5">
    <source>
        <dbReference type="EMBL" id="CAE8597610.1"/>
    </source>
</evidence>
<reference evidence="4" key="1">
    <citation type="submission" date="2021-02" db="EMBL/GenBank/DDBJ databases">
        <authorList>
            <person name="Dougan E. K."/>
            <person name="Rhodes N."/>
            <person name="Thang M."/>
            <person name="Chan C."/>
        </authorList>
    </citation>
    <scope>NUCLEOTIDE SEQUENCE</scope>
</reference>
<dbReference type="EMBL" id="CAJNNV010005860">
    <property type="protein sequence ID" value="CAE8592749.1"/>
    <property type="molecule type" value="Genomic_DNA"/>
</dbReference>
<dbReference type="InterPro" id="IPR050188">
    <property type="entry name" value="RluA_PseudoU_synthase"/>
</dbReference>
<dbReference type="PANTHER" id="PTHR21600:SF87">
    <property type="entry name" value="RNA PSEUDOURIDYLATE SYNTHASE DOMAIN-CONTAINING PROTEIN 1"/>
    <property type="match status" value="1"/>
</dbReference>
<dbReference type="SUPFAM" id="SSF55120">
    <property type="entry name" value="Pseudouridine synthase"/>
    <property type="match status" value="1"/>
</dbReference>
<dbReference type="Pfam" id="PF00849">
    <property type="entry name" value="PseudoU_synth_2"/>
    <property type="match status" value="1"/>
</dbReference>
<proteinExistence type="inferred from homology"/>
<dbReference type="InterPro" id="IPR020103">
    <property type="entry name" value="PsdUridine_synth_cat_dom_sf"/>
</dbReference>
<evidence type="ECO:0000313" key="6">
    <source>
        <dbReference type="Proteomes" id="UP000654075"/>
    </source>
</evidence>
<feature type="domain" description="Pseudouridine synthase RsuA/RluA-like" evidence="3">
    <location>
        <begin position="18"/>
        <end position="183"/>
    </location>
</feature>
<dbReference type="OrthoDB" id="418349at2759"/>
<sequence length="298" mass="33130">ERAGEKGPRVVLELGDRLVVHKPPGWQVDDGQDDPEGSSERDRLSSFLRSVLPLTGCPILGDTDFARGFVHRLDVPSSGLILVAKTYAAYYDLRQQQAQEQLVRDYVVLCHGWVCPERREIRARVHSHGKGRDIASSIAPGGRPAITWLKVLARVVLGGEALSLLVIRIATGRKHQIRLHSAHVGHPTVCDGKYTARHTHLADLTWCPRNFLHRYRLAFFADSTSLQCESQSAERQPQQVEVVEPLPPDLLSSLQVTTPLCAASAEALEDWLQPKKVQPKAWDNYDTLQTNNVLPSPG</sequence>
<evidence type="ECO:0000256" key="2">
    <source>
        <dbReference type="SAM" id="MobiDB-lite"/>
    </source>
</evidence>
<dbReference type="EMBL" id="CAJNNV010009635">
    <property type="protein sequence ID" value="CAE8597610.1"/>
    <property type="molecule type" value="Genomic_DNA"/>
</dbReference>
<dbReference type="InterPro" id="IPR006145">
    <property type="entry name" value="PsdUridine_synth_RsuA/RluA"/>
</dbReference>
<dbReference type="Gene3D" id="3.30.2350.10">
    <property type="entry name" value="Pseudouridine synthase"/>
    <property type="match status" value="1"/>
</dbReference>
<dbReference type="PANTHER" id="PTHR21600">
    <property type="entry name" value="MITOCHONDRIAL RNA PSEUDOURIDINE SYNTHASE"/>
    <property type="match status" value="1"/>
</dbReference>
<dbReference type="OMA" id="IQYLARC"/>
<accession>A0A813DXK1</accession>
<feature type="region of interest" description="Disordered" evidence="2">
    <location>
        <begin position="22"/>
        <end position="42"/>
    </location>
</feature>
<comment type="similarity">
    <text evidence="1">Belongs to the pseudouridine synthase RluA family.</text>
</comment>
<protein>
    <recommendedName>
        <fullName evidence="3">Pseudouridine synthase RsuA/RluA-like domain-containing protein</fullName>
    </recommendedName>
</protein>
<dbReference type="AlphaFoldDB" id="A0A813DXK1"/>
<dbReference type="Proteomes" id="UP000654075">
    <property type="component" value="Unassembled WGS sequence"/>
</dbReference>
<comment type="caution">
    <text evidence="4">The sequence shown here is derived from an EMBL/GenBank/DDBJ whole genome shotgun (WGS) entry which is preliminary data.</text>
</comment>
<keyword evidence="6" id="KW-1185">Reference proteome</keyword>
<gene>
    <name evidence="4" type="ORF">PGLA1383_LOCUS11381</name>
    <name evidence="5" type="ORF">PGLA1383_LOCUS16047</name>
</gene>
<evidence type="ECO:0000259" key="3">
    <source>
        <dbReference type="Pfam" id="PF00849"/>
    </source>
</evidence>